<gene>
    <name evidence="1" type="ORF">FSBG_00064</name>
</gene>
<dbReference type="HOGENOM" id="CLU_2568917_0_0_0"/>
<proteinExistence type="predicted"/>
<dbReference type="BioCyc" id="FSP469605-HMP:GTSP-65-MONOMER"/>
<evidence type="ECO:0000313" key="2">
    <source>
        <dbReference type="Proteomes" id="UP000002975"/>
    </source>
</evidence>
<dbReference type="RefSeq" id="WP_008800646.1">
    <property type="nucleotide sequence ID" value="NZ_GG657971.1"/>
</dbReference>
<name>E5BEN6_9FUSO</name>
<keyword evidence="2" id="KW-1185">Reference proteome</keyword>
<dbReference type="Proteomes" id="UP000002975">
    <property type="component" value="Unassembled WGS sequence"/>
</dbReference>
<reference evidence="1 2" key="1">
    <citation type="submission" date="2009-02" db="EMBL/GenBank/DDBJ databases">
        <title>The Genome Sequence of Fusobacterium sp. 3_1_5R.</title>
        <authorList>
            <consortium name="The Broad Institute Genome Sequencing Platform"/>
            <person name="Ward D."/>
            <person name="Young S.K."/>
            <person name="Kodira C.D."/>
            <person name="Zeng Q."/>
            <person name="Koehrsen M."/>
            <person name="Alvarado L."/>
            <person name="Berlin A."/>
            <person name="Borenstein D."/>
            <person name="Chen Z."/>
            <person name="Engels R."/>
            <person name="Freedman E."/>
            <person name="Gellesch M."/>
            <person name="Goldberg J."/>
            <person name="Griggs A."/>
            <person name="Gujja S."/>
            <person name="Heiman D."/>
            <person name="Hepburn T."/>
            <person name="Howarth C."/>
            <person name="Jen D."/>
            <person name="Larson L."/>
            <person name="Lewis B."/>
            <person name="Mehta T."/>
            <person name="Park D."/>
            <person name="Pearson M."/>
            <person name="Roberts A."/>
            <person name="Saif S."/>
            <person name="Shea T."/>
            <person name="Shenoy N."/>
            <person name="Sisk P."/>
            <person name="Stolte C."/>
            <person name="Sykes S."/>
            <person name="Walk T."/>
            <person name="White J."/>
            <person name="Yandava C."/>
            <person name="Allen-Vercoe E."/>
            <person name="Strauss J."/>
            <person name="Ambrose C."/>
            <person name="Lander E."/>
            <person name="Nusbaum C."/>
            <person name="Galagan J."/>
            <person name="Birren B."/>
        </authorList>
    </citation>
    <scope>NUCLEOTIDE SEQUENCE [LARGE SCALE GENOMIC DNA]</scope>
    <source>
        <strain evidence="1 2">3_1_5R</strain>
    </source>
</reference>
<evidence type="ECO:0000313" key="1">
    <source>
        <dbReference type="EMBL" id="EFS20567.1"/>
    </source>
</evidence>
<sequence>MIELASEKYRITSIKRTDSKIWRVLIPGDVLEIRTTITRTKRNDGNQSAMQMKIYVNNVYMGKCSATRTYNALQKITLEKI</sequence>
<organism evidence="1 2">
    <name type="scientific">Fusobacterium gonidiaformans 3-1-5R</name>
    <dbReference type="NCBI Taxonomy" id="469605"/>
    <lineage>
        <taxon>Bacteria</taxon>
        <taxon>Fusobacteriati</taxon>
        <taxon>Fusobacteriota</taxon>
        <taxon>Fusobacteriia</taxon>
        <taxon>Fusobacteriales</taxon>
        <taxon>Fusobacteriaceae</taxon>
        <taxon>Fusobacterium</taxon>
    </lineage>
</organism>
<accession>E5BEN6</accession>
<dbReference type="EMBL" id="GG657971">
    <property type="protein sequence ID" value="EFS20567.1"/>
    <property type="molecule type" value="Genomic_DNA"/>
</dbReference>
<protein>
    <submittedName>
        <fullName evidence="1">Uncharacterized protein</fullName>
    </submittedName>
</protein>
<dbReference type="AlphaFoldDB" id="E5BEN6"/>